<dbReference type="OrthoDB" id="2044945at2"/>
<keyword evidence="1" id="KW-0732">Signal</keyword>
<keyword evidence="3" id="KW-1185">Reference proteome</keyword>
<dbReference type="STRING" id="37658.SAMN05661086_01754"/>
<dbReference type="RefSeq" id="WP_092560311.1">
    <property type="nucleotide sequence ID" value="NZ_FOYZ01000006.1"/>
</dbReference>
<evidence type="ECO:0000313" key="2">
    <source>
        <dbReference type="EMBL" id="SFR80065.1"/>
    </source>
</evidence>
<gene>
    <name evidence="2" type="ORF">SAMN05661086_01754</name>
</gene>
<dbReference type="Proteomes" id="UP000199659">
    <property type="component" value="Unassembled WGS sequence"/>
</dbReference>
<dbReference type="AlphaFoldDB" id="A0A1I6JM73"/>
<feature type="chain" id="PRO_5039097685" evidence="1">
    <location>
        <begin position="20"/>
        <end position="312"/>
    </location>
</feature>
<name>A0A1I6JM73_9FIRM</name>
<reference evidence="2 3" key="1">
    <citation type="submission" date="2016-10" db="EMBL/GenBank/DDBJ databases">
        <authorList>
            <person name="de Groot N.N."/>
        </authorList>
    </citation>
    <scope>NUCLEOTIDE SEQUENCE [LARGE SCALE GENOMIC DNA]</scope>
    <source>
        <strain evidence="2 3">743A</strain>
    </source>
</reference>
<dbReference type="Gene3D" id="3.40.1000.10">
    <property type="entry name" value="Mog1/PsbP, alpha/beta/alpha sandwich"/>
    <property type="match status" value="1"/>
</dbReference>
<feature type="signal peptide" evidence="1">
    <location>
        <begin position="1"/>
        <end position="19"/>
    </location>
</feature>
<accession>A0A1I6JM73</accession>
<evidence type="ECO:0000313" key="3">
    <source>
        <dbReference type="Proteomes" id="UP000199659"/>
    </source>
</evidence>
<sequence length="312" mass="35182">MKKRIFLLLCLLCSFFMYGCKEKAKSPDTTRTETPNSTIQDLTTQSPDLLEAGLGDLKIYYDASWSFDESQSQDASLAFTKGEALIGITCSKETSYQHPLDMIRASQDIISTSEGYELLEESKKITVNNETWYECTYTFGTGEDKNTVIQRCYGKNYYAYSITYTALDSNYEDLKEEALKIMDSAIMAVPDNALAEEEAKKSLVGEYDAGTGGYVVLNADGTYYWYKDSSKDMNYVHYGTYGCDIQIASLNIAEGSGFYVCLFPEKYIIDGQENEMGSPKYDYGFSPKTDSPDDFEVLNITNLSSYIFKRVK</sequence>
<dbReference type="EMBL" id="FOYZ01000006">
    <property type="protein sequence ID" value="SFR80065.1"/>
    <property type="molecule type" value="Genomic_DNA"/>
</dbReference>
<organism evidence="2 3">
    <name type="scientific">Anaeromicropila populeti</name>
    <dbReference type="NCBI Taxonomy" id="37658"/>
    <lineage>
        <taxon>Bacteria</taxon>
        <taxon>Bacillati</taxon>
        <taxon>Bacillota</taxon>
        <taxon>Clostridia</taxon>
        <taxon>Lachnospirales</taxon>
        <taxon>Lachnospiraceae</taxon>
        <taxon>Anaeromicropila</taxon>
    </lineage>
</organism>
<evidence type="ECO:0000256" key="1">
    <source>
        <dbReference type="SAM" id="SignalP"/>
    </source>
</evidence>
<protein>
    <submittedName>
        <fullName evidence="2">Uncharacterized protein</fullName>
    </submittedName>
</protein>
<proteinExistence type="predicted"/>
<dbReference type="PROSITE" id="PS51257">
    <property type="entry name" value="PROKAR_LIPOPROTEIN"/>
    <property type="match status" value="1"/>
</dbReference>